<comment type="cofactor">
    <cofactor evidence="1">
        <name>Zn(2+)</name>
        <dbReference type="ChEBI" id="CHEBI:29105"/>
    </cofactor>
</comment>
<dbReference type="OrthoDB" id="9802248at2"/>
<dbReference type="AlphaFoldDB" id="A0A0J9BL27"/>
<dbReference type="SUPFAM" id="SSF56281">
    <property type="entry name" value="Metallo-hydrolase/oxidoreductase"/>
    <property type="match status" value="1"/>
</dbReference>
<dbReference type="EMBL" id="ADLK01000047">
    <property type="protein sequence ID" value="KMW12969.1"/>
    <property type="molecule type" value="Genomic_DNA"/>
</dbReference>
<dbReference type="Pfam" id="PF00753">
    <property type="entry name" value="Lactamase_B"/>
    <property type="match status" value="1"/>
</dbReference>
<evidence type="ECO:0000313" key="7">
    <source>
        <dbReference type="Proteomes" id="UP000037392"/>
    </source>
</evidence>
<evidence type="ECO:0000313" key="6">
    <source>
        <dbReference type="EMBL" id="KMW12969.1"/>
    </source>
</evidence>
<dbReference type="PATRIC" id="fig|742734.4.peg.5500"/>
<reference evidence="6 7" key="1">
    <citation type="submission" date="2011-04" db="EMBL/GenBank/DDBJ databases">
        <title>The Genome Sequence of Clostridium citroniae WAL-19142.</title>
        <authorList>
            <consortium name="The Broad Institute Genome Sequencing Platform"/>
            <person name="Earl A."/>
            <person name="Ward D."/>
            <person name="Feldgarden M."/>
            <person name="Gevers D."/>
            <person name="Warren Y.A."/>
            <person name="Tyrrell K.L."/>
            <person name="Citron D.M."/>
            <person name="Goldstein E.J."/>
            <person name="Daigneault M."/>
            <person name="Allen-Vercoe E."/>
            <person name="Young S.K."/>
            <person name="Zeng Q."/>
            <person name="Gargeya S."/>
            <person name="Fitzgerald M."/>
            <person name="Haas B."/>
            <person name="Abouelleil A."/>
            <person name="Alvarado L."/>
            <person name="Arachchi H.M."/>
            <person name="Berlin A."/>
            <person name="Brown A."/>
            <person name="Chapman S.B."/>
            <person name="Chen Z."/>
            <person name="Dunbar C."/>
            <person name="Freedman E."/>
            <person name="Gearin G."/>
            <person name="Gellesch M."/>
            <person name="Goldberg J."/>
            <person name="Griggs A."/>
            <person name="Gujja S."/>
            <person name="Heilman E.R."/>
            <person name="Heiman D."/>
            <person name="Howarth C."/>
            <person name="Larson L."/>
            <person name="Lui A."/>
            <person name="MacDonald P.J."/>
            <person name="Mehta T."/>
            <person name="Montmayeur A."/>
            <person name="Murphy C."/>
            <person name="Neiman D."/>
            <person name="Pearson M."/>
            <person name="Priest M."/>
            <person name="Roberts A."/>
            <person name="Saif S."/>
            <person name="Shea T."/>
            <person name="Shenoy N."/>
            <person name="Sisk P."/>
            <person name="Stolte C."/>
            <person name="Sykes S."/>
            <person name="White J."/>
            <person name="Yandava C."/>
            <person name="Wortman J."/>
            <person name="Nusbaum C."/>
            <person name="Birren B."/>
        </authorList>
    </citation>
    <scope>NUCLEOTIDE SEQUENCE [LARGE SCALE GENOMIC DNA]</scope>
    <source>
        <strain evidence="6 7">WAL-19142</strain>
    </source>
</reference>
<dbReference type="InterPro" id="IPR001279">
    <property type="entry name" value="Metallo-B-lactamas"/>
</dbReference>
<keyword evidence="2" id="KW-0479">Metal-binding</keyword>
<dbReference type="InterPro" id="IPR036866">
    <property type="entry name" value="RibonucZ/Hydroxyglut_hydro"/>
</dbReference>
<dbReference type="GO" id="GO:0016787">
    <property type="term" value="F:hydrolase activity"/>
    <property type="evidence" value="ECO:0007669"/>
    <property type="project" value="UniProtKB-KW"/>
</dbReference>
<evidence type="ECO:0000259" key="5">
    <source>
        <dbReference type="SMART" id="SM00849"/>
    </source>
</evidence>
<dbReference type="GeneID" id="93164927"/>
<sequence>MAFRCTKPTPHPVKTLAYEPWALTVKPFQVSPRTWYVAGQTWVGCYLIDTGSGLILIDTAIPESMYLLVDSIYRLGYKPEDIKKILLSHAHFDHCGAARAMKELTGASVYLSSEDYEFYRKCPKETLVLDPDSHPQDFTVDAFYSDEEPVTLGDISIRTMLTPGHTIGCTSFFWEEKNPVNGETYVVAMHGGVGANTMNDDYYASSTYLTPDLRTRFLRDAEKLKGIHVDIALPSHPNQIEIVDRAGQYTHEAQPYLDDTVWAEFVEERTRQVRELMK</sequence>
<comment type="caution">
    <text evidence="6">The sequence shown here is derived from an EMBL/GenBank/DDBJ whole genome shotgun (WGS) entry which is preliminary data.</text>
</comment>
<dbReference type="Proteomes" id="UP000037392">
    <property type="component" value="Unassembled WGS sequence"/>
</dbReference>
<feature type="domain" description="Metallo-beta-lactamase" evidence="5">
    <location>
        <begin position="42"/>
        <end position="236"/>
    </location>
</feature>
<keyword evidence="3" id="KW-0378">Hydrolase</keyword>
<dbReference type="SMART" id="SM00849">
    <property type="entry name" value="Lactamase_B"/>
    <property type="match status" value="1"/>
</dbReference>
<evidence type="ECO:0000256" key="4">
    <source>
        <dbReference type="ARBA" id="ARBA00022833"/>
    </source>
</evidence>
<gene>
    <name evidence="6" type="ORF">HMPREF9470_05141</name>
</gene>
<organism evidence="6 7">
    <name type="scientific">[Clostridium] citroniae WAL-19142</name>
    <dbReference type="NCBI Taxonomy" id="742734"/>
    <lineage>
        <taxon>Bacteria</taxon>
        <taxon>Bacillati</taxon>
        <taxon>Bacillota</taxon>
        <taxon>Clostridia</taxon>
        <taxon>Lachnospirales</taxon>
        <taxon>Lachnospiraceae</taxon>
        <taxon>Enterocloster</taxon>
    </lineage>
</organism>
<dbReference type="PANTHER" id="PTHR46233">
    <property type="entry name" value="HYDROXYACYLGLUTATHIONE HYDROLASE GLOC"/>
    <property type="match status" value="1"/>
</dbReference>
<dbReference type="GO" id="GO:0046872">
    <property type="term" value="F:metal ion binding"/>
    <property type="evidence" value="ECO:0007669"/>
    <property type="project" value="UniProtKB-KW"/>
</dbReference>
<name>A0A0J9BL27_9FIRM</name>
<evidence type="ECO:0000256" key="2">
    <source>
        <dbReference type="ARBA" id="ARBA00022723"/>
    </source>
</evidence>
<dbReference type="Gene3D" id="3.60.15.10">
    <property type="entry name" value="Ribonuclease Z/Hydroxyacylglutathione hydrolase-like"/>
    <property type="match status" value="1"/>
</dbReference>
<keyword evidence="4" id="KW-0862">Zinc</keyword>
<evidence type="ECO:0000256" key="1">
    <source>
        <dbReference type="ARBA" id="ARBA00001947"/>
    </source>
</evidence>
<dbReference type="RefSeq" id="WP_045091685.1">
    <property type="nucleotide sequence ID" value="NZ_KQ235885.1"/>
</dbReference>
<protein>
    <recommendedName>
        <fullName evidence="5">Metallo-beta-lactamase domain-containing protein</fullName>
    </recommendedName>
</protein>
<dbReference type="PANTHER" id="PTHR46233:SF3">
    <property type="entry name" value="HYDROXYACYLGLUTATHIONE HYDROLASE GLOC"/>
    <property type="match status" value="1"/>
</dbReference>
<proteinExistence type="predicted"/>
<evidence type="ECO:0000256" key="3">
    <source>
        <dbReference type="ARBA" id="ARBA00022801"/>
    </source>
</evidence>
<accession>A0A0J9BL27</accession>
<dbReference type="InterPro" id="IPR051453">
    <property type="entry name" value="MBL_Glyoxalase_II"/>
</dbReference>